<evidence type="ECO:0000256" key="1">
    <source>
        <dbReference type="SAM" id="MobiDB-lite"/>
    </source>
</evidence>
<feature type="compositionally biased region" description="Low complexity" evidence="1">
    <location>
        <begin position="82"/>
        <end position="111"/>
    </location>
</feature>
<evidence type="ECO:0000313" key="3">
    <source>
        <dbReference type="Proteomes" id="UP000027073"/>
    </source>
</evidence>
<gene>
    <name evidence="2" type="ORF">PLEOSDRAFT_1089640</name>
</gene>
<dbReference type="InParanoid" id="A0A067NJK4"/>
<proteinExistence type="predicted"/>
<dbReference type="Proteomes" id="UP000027073">
    <property type="component" value="Unassembled WGS sequence"/>
</dbReference>
<protein>
    <submittedName>
        <fullName evidence="2">Uncharacterized protein</fullName>
    </submittedName>
</protein>
<accession>A0A067NJK4</accession>
<dbReference type="EMBL" id="KL198008">
    <property type="protein sequence ID" value="KDQ28228.1"/>
    <property type="molecule type" value="Genomic_DNA"/>
</dbReference>
<feature type="region of interest" description="Disordered" evidence="1">
    <location>
        <begin position="1"/>
        <end position="125"/>
    </location>
</feature>
<feature type="compositionally biased region" description="Low complexity" evidence="1">
    <location>
        <begin position="53"/>
        <end position="67"/>
    </location>
</feature>
<dbReference type="VEuPathDB" id="FungiDB:PLEOSDRAFT_1089640"/>
<evidence type="ECO:0000313" key="2">
    <source>
        <dbReference type="EMBL" id="KDQ28228.1"/>
    </source>
</evidence>
<dbReference type="AlphaFoldDB" id="A0A067NJK4"/>
<reference evidence="3" key="1">
    <citation type="journal article" date="2014" name="Proc. Natl. Acad. Sci. U.S.A.">
        <title>Extensive sampling of basidiomycete genomes demonstrates inadequacy of the white-rot/brown-rot paradigm for wood decay fungi.</title>
        <authorList>
            <person name="Riley R."/>
            <person name="Salamov A.A."/>
            <person name="Brown D.W."/>
            <person name="Nagy L.G."/>
            <person name="Floudas D."/>
            <person name="Held B.W."/>
            <person name="Levasseur A."/>
            <person name="Lombard V."/>
            <person name="Morin E."/>
            <person name="Otillar R."/>
            <person name="Lindquist E.A."/>
            <person name="Sun H."/>
            <person name="LaButti K.M."/>
            <person name="Schmutz J."/>
            <person name="Jabbour D."/>
            <person name="Luo H."/>
            <person name="Baker S.E."/>
            <person name="Pisabarro A.G."/>
            <person name="Walton J.D."/>
            <person name="Blanchette R.A."/>
            <person name="Henrissat B."/>
            <person name="Martin F."/>
            <person name="Cullen D."/>
            <person name="Hibbett D.S."/>
            <person name="Grigoriev I.V."/>
        </authorList>
    </citation>
    <scope>NUCLEOTIDE SEQUENCE [LARGE SCALE GENOMIC DNA]</scope>
    <source>
        <strain evidence="3">PC15</strain>
    </source>
</reference>
<dbReference type="HOGENOM" id="CLU_1993565_0_0_1"/>
<sequence length="125" mass="14066">MYQEGPGLREAPIRRTTGMTVDARSQAPSYTSLADAPGYFDNHQQPPFRTGTPSQMQPHQYYQQQSPVDPRTQTPPPGHRTQPSSSLSHQQHPSYSQTQQQQQPSHQRQQSNMNMAGRGAFRGGY</sequence>
<name>A0A067NJK4_PLEO1</name>
<organism evidence="2 3">
    <name type="scientific">Pleurotus ostreatus (strain PC15)</name>
    <name type="common">Oyster mushroom</name>
    <dbReference type="NCBI Taxonomy" id="1137138"/>
    <lineage>
        <taxon>Eukaryota</taxon>
        <taxon>Fungi</taxon>
        <taxon>Dikarya</taxon>
        <taxon>Basidiomycota</taxon>
        <taxon>Agaricomycotina</taxon>
        <taxon>Agaricomycetes</taxon>
        <taxon>Agaricomycetidae</taxon>
        <taxon>Agaricales</taxon>
        <taxon>Pleurotineae</taxon>
        <taxon>Pleurotaceae</taxon>
        <taxon>Pleurotus</taxon>
    </lineage>
</organism>